<dbReference type="GO" id="GO:0003677">
    <property type="term" value="F:DNA binding"/>
    <property type="evidence" value="ECO:0007669"/>
    <property type="project" value="InterPro"/>
</dbReference>
<keyword evidence="4 6" id="KW-0067">ATP-binding</keyword>
<dbReference type="GO" id="GO:0043138">
    <property type="term" value="F:3'-5' DNA helicase activity"/>
    <property type="evidence" value="ECO:0007669"/>
    <property type="project" value="TreeGrafter"/>
</dbReference>
<comment type="caution">
    <text evidence="8">The sequence shown here is derived from an EMBL/GenBank/DDBJ whole genome shotgun (WGS) entry which is preliminary data.</text>
</comment>
<proteinExistence type="predicted"/>
<evidence type="ECO:0000256" key="1">
    <source>
        <dbReference type="ARBA" id="ARBA00022741"/>
    </source>
</evidence>
<dbReference type="Gene3D" id="3.40.50.300">
    <property type="entry name" value="P-loop containing nucleotide triphosphate hydrolases"/>
    <property type="match status" value="3"/>
</dbReference>
<feature type="domain" description="UvrD-like helicase ATP-binding" evidence="7">
    <location>
        <begin position="216"/>
        <end position="588"/>
    </location>
</feature>
<dbReference type="SUPFAM" id="SSF52540">
    <property type="entry name" value="P-loop containing nucleoside triphosphate hydrolases"/>
    <property type="match status" value="1"/>
</dbReference>
<keyword evidence="3 6" id="KW-0347">Helicase</keyword>
<dbReference type="InterPro" id="IPR014016">
    <property type="entry name" value="UvrD-like_ATP-bd"/>
</dbReference>
<dbReference type="Pfam" id="PF13538">
    <property type="entry name" value="UvrD_C_2"/>
    <property type="match status" value="1"/>
</dbReference>
<dbReference type="InterPro" id="IPR027417">
    <property type="entry name" value="P-loop_NTPase"/>
</dbReference>
<keyword evidence="9" id="KW-1185">Reference proteome</keyword>
<sequence length="758" mass="83768">MEGTGERPFSSEPGPIVAEELRLLARTHEALAEARGLRRGARPDGDGLRALRDEWNSAGEEDKPALLAQMHEEQARLSRARVDRLPDPAAPYFAHLRVRVAGRVRDVLLGAAPLLDGKRGVTIVEWRKSPIAEVFFSCEEGEDYEIEVDGRVIEGHVEERRLLTFEGGALASITVSGGVLLREGDTWRFEPRAWAPRLVDPTSPRRTPETRNPFITLDAEQQALVDREPRAPLLVLGSAGSGKTTVALHRVAALRRRFPEVFPAKRMLVLVPEPGLRRLSERILEGLAVEGVFVRTFEDWIRAEARRVFSWVPHHEPPDPPFAASRLKRHPALFAAIDRLIDEDTRAIARKLDRLLGFRGALRKALEARDEPFLRDRLRVIEVGLARETTGEKGRLLREALAEEQDKLARVRGDHRRLVGDRALLARAIEASEGDLPAGIVEQVAAHTKQQLAMTSEEAYAHVDADRLATLDGRTLDAGTPEETSGTVDVEDYALLFELLHRRTGASATRAGALSRYAHIVLDEAQELAPIELRVIGRALDPEGSVTVAGDAAQRIDRSGHFRSWEAVMEALAVRSEPAFLETSYRSPRPVVEFAHVILGADAPAEVPRAPREGADVLRTITAGEGHAAAVLCEALRHLRAEDPYASVAVIARDEASARAVHEAVSRGMPCRLVRDGDFSFGPGIEVTEVSEVKGLEFDYVIIPDASAKVWPDASEHRRALHVAVTRAMRRVWIVSPGEPSPILPSEEELRRLGKLHR</sequence>
<evidence type="ECO:0000313" key="9">
    <source>
        <dbReference type="Proteomes" id="UP000309215"/>
    </source>
</evidence>
<evidence type="ECO:0000256" key="5">
    <source>
        <dbReference type="ARBA" id="ARBA00034923"/>
    </source>
</evidence>
<dbReference type="InterPro" id="IPR000212">
    <property type="entry name" value="DNA_helicase_UvrD/REP"/>
</dbReference>
<dbReference type="OrthoDB" id="7211215at2"/>
<dbReference type="GO" id="GO:0005524">
    <property type="term" value="F:ATP binding"/>
    <property type="evidence" value="ECO:0007669"/>
    <property type="project" value="UniProtKB-UniRule"/>
</dbReference>
<name>A0A4U1JD36_9BACT</name>
<dbReference type="GO" id="GO:0016787">
    <property type="term" value="F:hydrolase activity"/>
    <property type="evidence" value="ECO:0007669"/>
    <property type="project" value="UniProtKB-UniRule"/>
</dbReference>
<dbReference type="PANTHER" id="PTHR11070:SF2">
    <property type="entry name" value="ATP-DEPENDENT DNA HELICASE SRS2"/>
    <property type="match status" value="1"/>
</dbReference>
<dbReference type="PANTHER" id="PTHR11070">
    <property type="entry name" value="UVRD / RECB / PCRA DNA HELICASE FAMILY MEMBER"/>
    <property type="match status" value="1"/>
</dbReference>
<dbReference type="PROSITE" id="PS51198">
    <property type="entry name" value="UVRD_HELICASE_ATP_BIND"/>
    <property type="match status" value="1"/>
</dbReference>
<evidence type="ECO:0000259" key="7">
    <source>
        <dbReference type="PROSITE" id="PS51198"/>
    </source>
</evidence>
<dbReference type="AlphaFoldDB" id="A0A4U1JD36"/>
<organism evidence="8 9">
    <name type="scientific">Polyangium fumosum</name>
    <dbReference type="NCBI Taxonomy" id="889272"/>
    <lineage>
        <taxon>Bacteria</taxon>
        <taxon>Pseudomonadati</taxon>
        <taxon>Myxococcota</taxon>
        <taxon>Polyangia</taxon>
        <taxon>Polyangiales</taxon>
        <taxon>Polyangiaceae</taxon>
        <taxon>Polyangium</taxon>
    </lineage>
</organism>
<dbReference type="Pfam" id="PF13245">
    <property type="entry name" value="AAA_19"/>
    <property type="match status" value="1"/>
</dbReference>
<evidence type="ECO:0000256" key="3">
    <source>
        <dbReference type="ARBA" id="ARBA00022806"/>
    </source>
</evidence>
<dbReference type="EMBL" id="SSMQ01000019">
    <property type="protein sequence ID" value="TKD06463.1"/>
    <property type="molecule type" value="Genomic_DNA"/>
</dbReference>
<evidence type="ECO:0000313" key="8">
    <source>
        <dbReference type="EMBL" id="TKD06463.1"/>
    </source>
</evidence>
<gene>
    <name evidence="8" type="ORF">E8A74_19805</name>
</gene>
<protein>
    <recommendedName>
        <fullName evidence="5">DNA 3'-5' helicase II</fullName>
    </recommendedName>
</protein>
<keyword evidence="2 6" id="KW-0378">Hydrolase</keyword>
<evidence type="ECO:0000256" key="4">
    <source>
        <dbReference type="ARBA" id="ARBA00022840"/>
    </source>
</evidence>
<evidence type="ECO:0000256" key="2">
    <source>
        <dbReference type="ARBA" id="ARBA00022801"/>
    </source>
</evidence>
<evidence type="ECO:0000256" key="6">
    <source>
        <dbReference type="PROSITE-ProRule" id="PRU00560"/>
    </source>
</evidence>
<dbReference type="RefSeq" id="WP_136930603.1">
    <property type="nucleotide sequence ID" value="NZ_SSMQ01000019.1"/>
</dbReference>
<keyword evidence="1 6" id="KW-0547">Nucleotide-binding</keyword>
<dbReference type="GO" id="GO:0000725">
    <property type="term" value="P:recombinational repair"/>
    <property type="evidence" value="ECO:0007669"/>
    <property type="project" value="TreeGrafter"/>
</dbReference>
<reference evidence="8 9" key="1">
    <citation type="submission" date="2019-04" db="EMBL/GenBank/DDBJ databases">
        <authorList>
            <person name="Li Y."/>
            <person name="Wang J."/>
        </authorList>
    </citation>
    <scope>NUCLEOTIDE SEQUENCE [LARGE SCALE GENOMIC DNA]</scope>
    <source>
        <strain evidence="8 9">DSM 14668</strain>
    </source>
</reference>
<dbReference type="Proteomes" id="UP000309215">
    <property type="component" value="Unassembled WGS sequence"/>
</dbReference>
<feature type="binding site" evidence="6">
    <location>
        <begin position="237"/>
        <end position="244"/>
    </location>
    <ligand>
        <name>ATP</name>
        <dbReference type="ChEBI" id="CHEBI:30616"/>
    </ligand>
</feature>
<dbReference type="InterPro" id="IPR027785">
    <property type="entry name" value="UvrD-like_helicase_C"/>
</dbReference>
<accession>A0A4U1JD36</accession>